<keyword evidence="2 3" id="KW-0378">Hydrolase</keyword>
<dbReference type="PANTHER" id="PTHR35147:SF2">
    <property type="entry name" value="CHEMORECEPTOR GLUTAMINE DEAMIDASE CHED-RELATED"/>
    <property type="match status" value="1"/>
</dbReference>
<dbReference type="InterPro" id="IPR005659">
    <property type="entry name" value="Chemorcpt_Glu_NH3ase_CheD"/>
</dbReference>
<gene>
    <name evidence="3" type="primary">cheD</name>
    <name evidence="4" type="ORF">DFR52_10328</name>
</gene>
<dbReference type="InterPro" id="IPR011324">
    <property type="entry name" value="Cytotoxic_necrot_fac-like_cat"/>
</dbReference>
<comment type="caution">
    <text evidence="4">The sequence shown here is derived from an EMBL/GenBank/DDBJ whole genome shotgun (WGS) entry which is preliminary data.</text>
</comment>
<evidence type="ECO:0000256" key="3">
    <source>
        <dbReference type="HAMAP-Rule" id="MF_01440"/>
    </source>
</evidence>
<dbReference type="OrthoDB" id="9807202at2"/>
<dbReference type="Pfam" id="PF03975">
    <property type="entry name" value="CheD"/>
    <property type="match status" value="1"/>
</dbReference>
<dbReference type="CDD" id="cd16352">
    <property type="entry name" value="CheD"/>
    <property type="match status" value="1"/>
</dbReference>
<sequence>MTVELQPKRIHVIQGEYKVSNEPEVVLSTILGSCVSACMRDPVAGVGGMNHFLLPGDGSGSGGEATRYGVHLMELLINGLLKMGARRERLEAKIIGGARTMASFSNVGQQNALFAEKFLNDERIRVVGTNTGGDVGRKLEYWPVSGRARQYPLTGAETKKTVAIEQAPPRFVAPKPVDTSIEFF</sequence>
<keyword evidence="5" id="KW-1185">Reference proteome</keyword>
<evidence type="ECO:0000313" key="5">
    <source>
        <dbReference type="Proteomes" id="UP000246352"/>
    </source>
</evidence>
<comment type="function">
    <text evidence="3">Probably deamidates glutamine residues to glutamate on methyl-accepting chemotaxis receptors (MCPs), playing an important role in chemotaxis.</text>
</comment>
<reference evidence="4 5" key="1">
    <citation type="submission" date="2018-05" db="EMBL/GenBank/DDBJ databases">
        <title>Genomic Encyclopedia of Type Strains, Phase IV (KMG-IV): sequencing the most valuable type-strain genomes for metagenomic binning, comparative biology and taxonomic classification.</title>
        <authorList>
            <person name="Goeker M."/>
        </authorList>
    </citation>
    <scope>NUCLEOTIDE SEQUENCE [LARGE SCALE GENOMIC DNA]</scope>
    <source>
        <strain evidence="4 5">DSM 16791</strain>
    </source>
</reference>
<dbReference type="Proteomes" id="UP000246352">
    <property type="component" value="Unassembled WGS sequence"/>
</dbReference>
<protein>
    <recommendedName>
        <fullName evidence="3">Probable chemoreceptor glutamine deamidase CheD</fullName>
        <ecNumber evidence="3">3.5.1.44</ecNumber>
    </recommendedName>
</protein>
<accession>A0A317PHD6</accession>
<dbReference type="AlphaFoldDB" id="A0A317PHD6"/>
<dbReference type="NCBIfam" id="NF010019">
    <property type="entry name" value="PRK13497.1"/>
    <property type="match status" value="1"/>
</dbReference>
<dbReference type="HAMAP" id="MF_01440">
    <property type="entry name" value="CheD"/>
    <property type="match status" value="1"/>
</dbReference>
<proteinExistence type="inferred from homology"/>
<evidence type="ECO:0000256" key="1">
    <source>
        <dbReference type="ARBA" id="ARBA00022500"/>
    </source>
</evidence>
<dbReference type="FunFam" id="3.30.1330.200:FF:000001">
    <property type="entry name" value="Probable chemoreceptor glutamine deamidase CheD"/>
    <property type="match status" value="1"/>
</dbReference>
<evidence type="ECO:0000256" key="2">
    <source>
        <dbReference type="ARBA" id="ARBA00022801"/>
    </source>
</evidence>
<dbReference type="InterPro" id="IPR038592">
    <property type="entry name" value="CheD-like_sf"/>
</dbReference>
<name>A0A317PHD6_9HYPH</name>
<comment type="similarity">
    <text evidence="3">Belongs to the CheD family.</text>
</comment>
<evidence type="ECO:0000313" key="4">
    <source>
        <dbReference type="EMBL" id="PWV99831.1"/>
    </source>
</evidence>
<dbReference type="EC" id="3.5.1.44" evidence="3"/>
<comment type="catalytic activity">
    <reaction evidence="3">
        <text>L-glutaminyl-[protein] + H2O = L-glutamyl-[protein] + NH4(+)</text>
        <dbReference type="Rhea" id="RHEA:16441"/>
        <dbReference type="Rhea" id="RHEA-COMP:10207"/>
        <dbReference type="Rhea" id="RHEA-COMP:10208"/>
        <dbReference type="ChEBI" id="CHEBI:15377"/>
        <dbReference type="ChEBI" id="CHEBI:28938"/>
        <dbReference type="ChEBI" id="CHEBI:29973"/>
        <dbReference type="ChEBI" id="CHEBI:30011"/>
        <dbReference type="EC" id="3.5.1.44"/>
    </reaction>
</comment>
<dbReference type="GO" id="GO:0006935">
    <property type="term" value="P:chemotaxis"/>
    <property type="evidence" value="ECO:0007669"/>
    <property type="project" value="UniProtKB-UniRule"/>
</dbReference>
<organism evidence="4 5">
    <name type="scientific">Hoeflea marina</name>
    <dbReference type="NCBI Taxonomy" id="274592"/>
    <lineage>
        <taxon>Bacteria</taxon>
        <taxon>Pseudomonadati</taxon>
        <taxon>Pseudomonadota</taxon>
        <taxon>Alphaproteobacteria</taxon>
        <taxon>Hyphomicrobiales</taxon>
        <taxon>Rhizobiaceae</taxon>
        <taxon>Hoeflea</taxon>
    </lineage>
</organism>
<dbReference type="PANTHER" id="PTHR35147">
    <property type="entry name" value="CHEMORECEPTOR GLUTAMINE DEAMIDASE CHED-RELATED"/>
    <property type="match status" value="1"/>
</dbReference>
<keyword evidence="1 3" id="KW-0145">Chemotaxis</keyword>
<dbReference type="GO" id="GO:0050568">
    <property type="term" value="F:protein-glutamine glutaminase activity"/>
    <property type="evidence" value="ECO:0007669"/>
    <property type="project" value="UniProtKB-UniRule"/>
</dbReference>
<dbReference type="SUPFAM" id="SSF64438">
    <property type="entry name" value="CNF1/YfiH-like putative cysteine hydrolases"/>
    <property type="match status" value="1"/>
</dbReference>
<dbReference type="EMBL" id="QGTR01000003">
    <property type="protein sequence ID" value="PWV99831.1"/>
    <property type="molecule type" value="Genomic_DNA"/>
</dbReference>
<dbReference type="Gene3D" id="3.30.1330.200">
    <property type="match status" value="1"/>
</dbReference>
<dbReference type="RefSeq" id="WP_110032117.1">
    <property type="nucleotide sequence ID" value="NZ_QGTR01000003.1"/>
</dbReference>